<evidence type="ECO:0000256" key="1">
    <source>
        <dbReference type="SAM" id="MobiDB-lite"/>
    </source>
</evidence>
<gene>
    <name evidence="3" type="ORF">WKW77_16380</name>
</gene>
<evidence type="ECO:0000256" key="2">
    <source>
        <dbReference type="SAM" id="Phobius"/>
    </source>
</evidence>
<comment type="caution">
    <text evidence="3">The sequence shown here is derived from an EMBL/GenBank/DDBJ whole genome shotgun (WGS) entry which is preliminary data.</text>
</comment>
<organism evidence="3 4">
    <name type="scientific">Variovorax ureilyticus</name>
    <dbReference type="NCBI Taxonomy" id="1836198"/>
    <lineage>
        <taxon>Bacteria</taxon>
        <taxon>Pseudomonadati</taxon>
        <taxon>Pseudomonadota</taxon>
        <taxon>Betaproteobacteria</taxon>
        <taxon>Burkholderiales</taxon>
        <taxon>Comamonadaceae</taxon>
        <taxon>Variovorax</taxon>
    </lineage>
</organism>
<keyword evidence="2" id="KW-0472">Membrane</keyword>
<keyword evidence="4" id="KW-1185">Reference proteome</keyword>
<evidence type="ECO:0000313" key="4">
    <source>
        <dbReference type="Proteomes" id="UP001365846"/>
    </source>
</evidence>
<dbReference type="Proteomes" id="UP001365846">
    <property type="component" value="Unassembled WGS sequence"/>
</dbReference>
<name>A0ABU8VG73_9BURK</name>
<proteinExistence type="predicted"/>
<protein>
    <recommendedName>
        <fullName evidence="5">PH domain-containing protein</fullName>
    </recommendedName>
</protein>
<evidence type="ECO:0008006" key="5">
    <source>
        <dbReference type="Google" id="ProtNLM"/>
    </source>
</evidence>
<feature type="region of interest" description="Disordered" evidence="1">
    <location>
        <begin position="1"/>
        <end position="20"/>
    </location>
</feature>
<evidence type="ECO:0000313" key="3">
    <source>
        <dbReference type="EMBL" id="MEJ8812664.1"/>
    </source>
</evidence>
<dbReference type="RefSeq" id="WP_340357909.1">
    <property type="nucleotide sequence ID" value="NZ_JBBKZU010000006.1"/>
</dbReference>
<sequence length="159" mass="17817">MSDDGAETPPPTTPDDAPASLESPAYPRFVRILAVVFVIDLIAFGLWSLPALSGESWTPGSIALFTLAALCIGWIGYWIVNSRTRLDGDELTQTWLWTKRVRASEVAQLKLVHWRWLQSVIAPRLLVRRRNGAVGWFHSADARLLTEFAQRVAARSFKN</sequence>
<feature type="transmembrane region" description="Helical" evidence="2">
    <location>
        <begin position="29"/>
        <end position="49"/>
    </location>
</feature>
<feature type="transmembrane region" description="Helical" evidence="2">
    <location>
        <begin position="61"/>
        <end position="80"/>
    </location>
</feature>
<keyword evidence="2" id="KW-0812">Transmembrane</keyword>
<accession>A0ABU8VG73</accession>
<keyword evidence="2" id="KW-1133">Transmembrane helix</keyword>
<reference evidence="3 4" key="1">
    <citation type="submission" date="2024-03" db="EMBL/GenBank/DDBJ databases">
        <title>Novel species of the genus Variovorax.</title>
        <authorList>
            <person name="Liu Q."/>
            <person name="Xin Y.-H."/>
        </authorList>
    </citation>
    <scope>NUCLEOTIDE SEQUENCE [LARGE SCALE GENOMIC DNA]</scope>
    <source>
        <strain evidence="3 4">KACC 18899</strain>
    </source>
</reference>
<dbReference type="EMBL" id="JBBKZU010000006">
    <property type="protein sequence ID" value="MEJ8812664.1"/>
    <property type="molecule type" value="Genomic_DNA"/>
</dbReference>